<dbReference type="InterPro" id="IPR001962">
    <property type="entry name" value="Asn_synthase"/>
</dbReference>
<dbReference type="SUPFAM" id="SSF52402">
    <property type="entry name" value="Adenine nucleotide alpha hydrolases-like"/>
    <property type="match status" value="1"/>
</dbReference>
<dbReference type="Gene3D" id="3.40.50.620">
    <property type="entry name" value="HUPs"/>
    <property type="match status" value="1"/>
</dbReference>
<gene>
    <name evidence="6" type="ORF">MNB_SM-5-1239</name>
</gene>
<dbReference type="PANTHER" id="PTHR43284:SF1">
    <property type="entry name" value="ASPARAGINE SYNTHETASE"/>
    <property type="match status" value="1"/>
</dbReference>
<evidence type="ECO:0000256" key="1">
    <source>
        <dbReference type="ARBA" id="ARBA00005752"/>
    </source>
</evidence>
<sequence length="599" mass="69757">MCAIFGILGHYDVSEAKSALAKLAHRGPDYCGIIEQQNLFFAHQRLTIQDSHHRSHQPLQYGKILLSFNGEIYNFNELKKELDFDFQTQSDSEVIIAAYLQWGVDFVKRLRGMFAIALLDETTLYLFRDRLGKKPLFFMQTKEQFVFASELKGIIPFLAKKRLNNDAMLSYLSFLAPTPPESFYKGIYKLGAGEYLTFKCGKFTVKRYFDLLETKPCTITSRDEAIEKLEAVLEESMSLRLQCEVPMAALLSGGIDSATINYYAKKYGHNLQTYTIGYEGFEKYDERHNATQSAKSLGVQNRQIIINQEQFIEATESVFKTIDEPLNDPAAVPLYLLFDAIKKDGYKVVMSGEGSDELFLGYRQYFEYLDIEQAASLAHKNWLKKYFRANFSMNREWEWYKRVFDETLLFRTSGEKFTDLQKNGLLKRNIRDNESLKYLQSYYERFENSAHNDPSIWYSYIDLNIFQAEHFLTKLDRVSMAHSIESRTPFLDHKLAQTVFSIDPKLRYEDGITKSLLKEIMRNKLSNEILTRKKKGFSNPYMEYLINSGNISLIKEVNKQTGIFKSDALEEYIQRASKGSFKQHIWGLYVLSYWINKNF</sequence>
<keyword evidence="6" id="KW-0436">Ligase</keyword>
<reference evidence="6" key="1">
    <citation type="submission" date="2016-10" db="EMBL/GenBank/DDBJ databases">
        <authorList>
            <person name="de Groot N.N."/>
        </authorList>
    </citation>
    <scope>NUCLEOTIDE SEQUENCE</scope>
</reference>
<dbReference type="EC" id="6.3.5.4" evidence="6"/>
<dbReference type="CDD" id="cd01991">
    <property type="entry name" value="Asn_synthase_B_C"/>
    <property type="match status" value="1"/>
</dbReference>
<evidence type="ECO:0000259" key="5">
    <source>
        <dbReference type="PROSITE" id="PS51278"/>
    </source>
</evidence>
<dbReference type="InterPro" id="IPR006426">
    <property type="entry name" value="Asn_synth_AEB"/>
</dbReference>
<dbReference type="SUPFAM" id="SSF56235">
    <property type="entry name" value="N-terminal nucleophile aminohydrolases (Ntn hydrolases)"/>
    <property type="match status" value="1"/>
</dbReference>
<evidence type="ECO:0000256" key="4">
    <source>
        <dbReference type="ARBA" id="ARBA00022962"/>
    </source>
</evidence>
<dbReference type="GO" id="GO:0005524">
    <property type="term" value="F:ATP binding"/>
    <property type="evidence" value="ECO:0007669"/>
    <property type="project" value="UniProtKB-KW"/>
</dbReference>
<evidence type="ECO:0000256" key="3">
    <source>
        <dbReference type="ARBA" id="ARBA00022840"/>
    </source>
</evidence>
<dbReference type="InterPro" id="IPR017932">
    <property type="entry name" value="GATase_2_dom"/>
</dbReference>
<organism evidence="6">
    <name type="scientific">hydrothermal vent metagenome</name>
    <dbReference type="NCBI Taxonomy" id="652676"/>
    <lineage>
        <taxon>unclassified sequences</taxon>
        <taxon>metagenomes</taxon>
        <taxon>ecological metagenomes</taxon>
    </lineage>
</organism>
<accession>A0A1W1BS33</accession>
<keyword evidence="2" id="KW-0547">Nucleotide-binding</keyword>
<dbReference type="PIRSF" id="PIRSF001589">
    <property type="entry name" value="Asn_synthetase_glu-h"/>
    <property type="match status" value="1"/>
</dbReference>
<dbReference type="PANTHER" id="PTHR43284">
    <property type="entry name" value="ASPARAGINE SYNTHETASE (GLUTAMINE-HYDROLYZING)"/>
    <property type="match status" value="1"/>
</dbReference>
<evidence type="ECO:0000313" key="6">
    <source>
        <dbReference type="EMBL" id="SFV56333.1"/>
    </source>
</evidence>
<dbReference type="Pfam" id="PF00733">
    <property type="entry name" value="Asn_synthase"/>
    <property type="match status" value="1"/>
</dbReference>
<dbReference type="PROSITE" id="PS51278">
    <property type="entry name" value="GATASE_TYPE_2"/>
    <property type="match status" value="1"/>
</dbReference>
<feature type="domain" description="Glutamine amidotransferase type-2" evidence="5">
    <location>
        <begin position="2"/>
        <end position="201"/>
    </location>
</feature>
<dbReference type="EMBL" id="FPHH01000038">
    <property type="protein sequence ID" value="SFV56333.1"/>
    <property type="molecule type" value="Genomic_DNA"/>
</dbReference>
<dbReference type="GO" id="GO:0004066">
    <property type="term" value="F:asparagine synthase (glutamine-hydrolyzing) activity"/>
    <property type="evidence" value="ECO:0007669"/>
    <property type="project" value="UniProtKB-EC"/>
</dbReference>
<dbReference type="InterPro" id="IPR029055">
    <property type="entry name" value="Ntn_hydrolases_N"/>
</dbReference>
<dbReference type="GO" id="GO:0006529">
    <property type="term" value="P:asparagine biosynthetic process"/>
    <property type="evidence" value="ECO:0007669"/>
    <property type="project" value="InterPro"/>
</dbReference>
<protein>
    <submittedName>
        <fullName evidence="6">Asparagine synthetase [glutamine-hydrolyzing]</fullName>
        <ecNumber evidence="6">6.3.5.4</ecNumber>
    </submittedName>
</protein>
<dbReference type="CDD" id="cd00712">
    <property type="entry name" value="AsnB"/>
    <property type="match status" value="1"/>
</dbReference>
<proteinExistence type="inferred from homology"/>
<dbReference type="InterPro" id="IPR033738">
    <property type="entry name" value="AsnB_N"/>
</dbReference>
<dbReference type="NCBIfam" id="TIGR01536">
    <property type="entry name" value="asn_synth_AEB"/>
    <property type="match status" value="1"/>
</dbReference>
<dbReference type="Gene3D" id="3.60.20.10">
    <property type="entry name" value="Glutamine Phosphoribosylpyrophosphate, subunit 1, domain 1"/>
    <property type="match status" value="1"/>
</dbReference>
<name>A0A1W1BS33_9ZZZZ</name>
<dbReference type="InterPro" id="IPR014729">
    <property type="entry name" value="Rossmann-like_a/b/a_fold"/>
</dbReference>
<dbReference type="InterPro" id="IPR051786">
    <property type="entry name" value="ASN_synthetase/amidase"/>
</dbReference>
<dbReference type="Pfam" id="PF13537">
    <property type="entry name" value="GATase_7"/>
    <property type="match status" value="1"/>
</dbReference>
<keyword evidence="4" id="KW-0315">Glutamine amidotransferase</keyword>
<comment type="similarity">
    <text evidence="1">Belongs to the asparagine synthetase family.</text>
</comment>
<keyword evidence="3" id="KW-0067">ATP-binding</keyword>
<dbReference type="AlphaFoldDB" id="A0A1W1BS33"/>
<evidence type="ECO:0000256" key="2">
    <source>
        <dbReference type="ARBA" id="ARBA00022741"/>
    </source>
</evidence>